<gene>
    <name evidence="3" type="ORF">PCL_06448</name>
    <name evidence="2" type="ORF">Purlil1_3923</name>
</gene>
<evidence type="ECO:0000313" key="4">
    <source>
        <dbReference type="Proteomes" id="UP000245956"/>
    </source>
</evidence>
<dbReference type="Proteomes" id="UP001287286">
    <property type="component" value="Unassembled WGS sequence"/>
</dbReference>
<sequence>MGCEAVAGRAGSRPAIVAPLEAPAAATWVKSSAPVADKTQSHPGGCGVRCSIDDTDDPTGTSARNLASGRLLKDVKYVASATRHPSSWGRGSRWRTAAGQGWRGHRVGCDPLIRLDRRQRGRRRRRRRQQQQQEH</sequence>
<name>A0A2U3EMW4_PURLI</name>
<keyword evidence="5" id="KW-1185">Reference proteome</keyword>
<dbReference type="EMBL" id="JAWRVI010000011">
    <property type="protein sequence ID" value="KAK4091493.1"/>
    <property type="molecule type" value="Genomic_DNA"/>
</dbReference>
<reference evidence="3 4" key="2">
    <citation type="journal article" date="2016" name="Front. Microbiol.">
        <title>Genome and transcriptome sequences reveal the specific parasitism of the nematophagous Purpureocillium lilacinum 36-1.</title>
        <authorList>
            <person name="Xie J."/>
            <person name="Li S."/>
            <person name="Mo C."/>
            <person name="Xiao X."/>
            <person name="Peng D."/>
            <person name="Wang G."/>
            <person name="Xiao Y."/>
        </authorList>
    </citation>
    <scope>NUCLEOTIDE SEQUENCE [LARGE SCALE GENOMIC DNA]</scope>
    <source>
        <strain evidence="3 4">36-1</strain>
    </source>
</reference>
<accession>A0A2U3EMW4</accession>
<evidence type="ECO:0000313" key="5">
    <source>
        <dbReference type="Proteomes" id="UP001287286"/>
    </source>
</evidence>
<feature type="compositionally biased region" description="Basic residues" evidence="1">
    <location>
        <begin position="119"/>
        <end position="129"/>
    </location>
</feature>
<dbReference type="AlphaFoldDB" id="A0A2U3EMW4"/>
<proteinExistence type="predicted"/>
<reference evidence="2 5" key="4">
    <citation type="journal article" date="2024" name="Microbiol. Resour. Announc.">
        <title>Genome annotations for the ascomycete fungi Trichoderma harzianum, Trichoderma aggressivum, and Purpureocillium lilacinum.</title>
        <authorList>
            <person name="Beijen E.P.W."/>
            <person name="Ohm R.A."/>
        </authorList>
    </citation>
    <scope>NUCLEOTIDE SEQUENCE [LARGE SCALE GENOMIC DNA]</scope>
    <source>
        <strain evidence="2 5">CBS 150709</strain>
    </source>
</reference>
<feature type="region of interest" description="Disordered" evidence="1">
    <location>
        <begin position="83"/>
        <end position="135"/>
    </location>
</feature>
<dbReference type="Proteomes" id="UP000245956">
    <property type="component" value="Unassembled WGS sequence"/>
</dbReference>
<evidence type="ECO:0000313" key="3">
    <source>
        <dbReference type="EMBL" id="PWI75790.1"/>
    </source>
</evidence>
<evidence type="ECO:0000256" key="1">
    <source>
        <dbReference type="SAM" id="MobiDB-lite"/>
    </source>
</evidence>
<protein>
    <submittedName>
        <fullName evidence="3">Uncharacterized protein</fullName>
    </submittedName>
</protein>
<feature type="region of interest" description="Disordered" evidence="1">
    <location>
        <begin position="34"/>
        <end position="64"/>
    </location>
</feature>
<reference evidence="2" key="3">
    <citation type="submission" date="2023-11" db="EMBL/GenBank/DDBJ databases">
        <authorList>
            <person name="Beijen E."/>
            <person name="Ohm R.A."/>
        </authorList>
    </citation>
    <scope>NUCLEOTIDE SEQUENCE</scope>
    <source>
        <strain evidence="2">CBS 150709</strain>
    </source>
</reference>
<evidence type="ECO:0000313" key="2">
    <source>
        <dbReference type="EMBL" id="KAK4091493.1"/>
    </source>
</evidence>
<organism evidence="3 4">
    <name type="scientific">Purpureocillium lilacinum</name>
    <name type="common">Paecilomyces lilacinus</name>
    <dbReference type="NCBI Taxonomy" id="33203"/>
    <lineage>
        <taxon>Eukaryota</taxon>
        <taxon>Fungi</taxon>
        <taxon>Dikarya</taxon>
        <taxon>Ascomycota</taxon>
        <taxon>Pezizomycotina</taxon>
        <taxon>Sordariomycetes</taxon>
        <taxon>Hypocreomycetidae</taxon>
        <taxon>Hypocreales</taxon>
        <taxon>Ophiocordycipitaceae</taxon>
        <taxon>Purpureocillium</taxon>
    </lineage>
</organism>
<reference evidence="3" key="1">
    <citation type="submission" date="2015-05" db="EMBL/GenBank/DDBJ databases">
        <authorList>
            <person name="Wang D.B."/>
            <person name="Wang M."/>
        </authorList>
    </citation>
    <scope>NUCLEOTIDE SEQUENCE</scope>
    <source>
        <strain evidence="3">36-1</strain>
    </source>
</reference>
<comment type="caution">
    <text evidence="3">The sequence shown here is derived from an EMBL/GenBank/DDBJ whole genome shotgun (WGS) entry which is preliminary data.</text>
</comment>
<dbReference type="EMBL" id="LCWV01000002">
    <property type="protein sequence ID" value="PWI75790.1"/>
    <property type="molecule type" value="Genomic_DNA"/>
</dbReference>